<comment type="cofactor">
    <cofactor evidence="1">
        <name>FAD</name>
        <dbReference type="ChEBI" id="CHEBI:57692"/>
    </cofactor>
</comment>
<comment type="caution">
    <text evidence="6">The sequence shown here is derived from an EMBL/GenBank/DDBJ whole genome shotgun (WGS) entry which is preliminary data.</text>
</comment>
<dbReference type="PATRIC" id="fig|1299334.3.peg.2197"/>
<protein>
    <submittedName>
        <fullName evidence="6">FAD binding domain protein</fullName>
    </submittedName>
</protein>
<evidence type="ECO:0000256" key="1">
    <source>
        <dbReference type="ARBA" id="ARBA00001974"/>
    </source>
</evidence>
<evidence type="ECO:0000256" key="4">
    <source>
        <dbReference type="SAM" id="MobiDB-lite"/>
    </source>
</evidence>
<dbReference type="GO" id="GO:0016709">
    <property type="term" value="F:oxidoreductase activity, acting on paired donors, with incorporation or reduction of molecular oxygen, NAD(P)H as one donor, and incorporation of one atom of oxygen"/>
    <property type="evidence" value="ECO:0007669"/>
    <property type="project" value="UniProtKB-ARBA"/>
</dbReference>
<dbReference type="PANTHER" id="PTHR43004">
    <property type="entry name" value="TRK SYSTEM POTASSIUM UPTAKE PROTEIN"/>
    <property type="match status" value="1"/>
</dbReference>
<sequence length="288" mass="31858">MSDAGGHAGSCTYRRRRRRGLATSALLAKHGVRSLLVEKRREIFIYPKARNLSFRSLEILRRLGLGDEMHAVAEHVSDLVVKPMLNSAEEEPAWTSTPFSPLRRTEPEPSAQYLPQSRLEPMLVRETRQHGNEVRYGTELPSFEQDDEGVAAVVRERDSGATETIRADYLVAADGVHSPVRDSLAITTSGYGAVPIFVVFIYFKAPWRKFVPQLGDGDGVQVKNADADGIFLVVEGDFGIFITTYFPTKVKLPSSSLGSGARRYSPRQSASRSTWRSSTSPRGSRTSA</sequence>
<evidence type="ECO:0000259" key="5">
    <source>
        <dbReference type="Pfam" id="PF01494"/>
    </source>
</evidence>
<dbReference type="InterPro" id="IPR036188">
    <property type="entry name" value="FAD/NAD-bd_sf"/>
</dbReference>
<dbReference type="EMBL" id="JAOB01000026">
    <property type="protein sequence ID" value="EUA65699.1"/>
    <property type="molecule type" value="Genomic_DNA"/>
</dbReference>
<accession>X8DBF7</accession>
<dbReference type="Pfam" id="PF01494">
    <property type="entry name" value="FAD_binding_3"/>
    <property type="match status" value="1"/>
</dbReference>
<dbReference type="SUPFAM" id="SSF51905">
    <property type="entry name" value="FAD/NAD(P)-binding domain"/>
    <property type="match status" value="1"/>
</dbReference>
<evidence type="ECO:0000256" key="2">
    <source>
        <dbReference type="ARBA" id="ARBA00022630"/>
    </source>
</evidence>
<dbReference type="InterPro" id="IPR050641">
    <property type="entry name" value="RIFMO-like"/>
</dbReference>
<dbReference type="GO" id="GO:0071949">
    <property type="term" value="F:FAD binding"/>
    <property type="evidence" value="ECO:0007669"/>
    <property type="project" value="InterPro"/>
</dbReference>
<feature type="domain" description="FAD-binding" evidence="5">
    <location>
        <begin position="20"/>
        <end position="229"/>
    </location>
</feature>
<feature type="region of interest" description="Disordered" evidence="4">
    <location>
        <begin position="90"/>
        <end position="112"/>
    </location>
</feature>
<gene>
    <name evidence="6" type="ORF">I553_8033</name>
</gene>
<keyword evidence="2" id="KW-0285">Flavoprotein</keyword>
<reference evidence="6" key="1">
    <citation type="submission" date="2014-01" db="EMBL/GenBank/DDBJ databases">
        <authorList>
            <person name="Brown-Elliot B."/>
            <person name="Wallace R."/>
            <person name="Lenaerts A."/>
            <person name="Ordway D."/>
            <person name="DeGroote M.A."/>
            <person name="Parker T."/>
            <person name="Sizemore C."/>
            <person name="Tallon L.J."/>
            <person name="Sadzewicz L.K."/>
            <person name="Sengamalay N."/>
            <person name="Fraser C.M."/>
            <person name="Hine E."/>
            <person name="Shefchek K.A."/>
            <person name="Das S.P."/>
            <person name="Tettelin H."/>
        </authorList>
    </citation>
    <scope>NUCLEOTIDE SEQUENCE [LARGE SCALE GENOMIC DNA]</scope>
    <source>
        <strain evidence="6">4042</strain>
    </source>
</reference>
<organism evidence="6">
    <name type="scientific">Mycobacterium xenopi 4042</name>
    <dbReference type="NCBI Taxonomy" id="1299334"/>
    <lineage>
        <taxon>Bacteria</taxon>
        <taxon>Bacillati</taxon>
        <taxon>Actinomycetota</taxon>
        <taxon>Actinomycetes</taxon>
        <taxon>Mycobacteriales</taxon>
        <taxon>Mycobacteriaceae</taxon>
        <taxon>Mycobacterium</taxon>
    </lineage>
</organism>
<feature type="compositionally biased region" description="Low complexity" evidence="4">
    <location>
        <begin position="267"/>
        <end position="288"/>
    </location>
</feature>
<keyword evidence="3" id="KW-0274">FAD</keyword>
<proteinExistence type="predicted"/>
<evidence type="ECO:0000313" key="6">
    <source>
        <dbReference type="EMBL" id="EUA65699.1"/>
    </source>
</evidence>
<name>X8DBF7_MYCXE</name>
<dbReference type="Gene3D" id="3.50.50.60">
    <property type="entry name" value="FAD/NAD(P)-binding domain"/>
    <property type="match status" value="1"/>
</dbReference>
<dbReference type="PANTHER" id="PTHR43004:SF19">
    <property type="entry name" value="BINDING MONOOXYGENASE, PUTATIVE (JCVI)-RELATED"/>
    <property type="match status" value="1"/>
</dbReference>
<evidence type="ECO:0000256" key="3">
    <source>
        <dbReference type="ARBA" id="ARBA00022827"/>
    </source>
</evidence>
<feature type="region of interest" description="Disordered" evidence="4">
    <location>
        <begin position="253"/>
        <end position="288"/>
    </location>
</feature>
<dbReference type="AlphaFoldDB" id="X8DBF7"/>
<dbReference type="InterPro" id="IPR002938">
    <property type="entry name" value="FAD-bd"/>
</dbReference>